<evidence type="ECO:0000259" key="2">
    <source>
        <dbReference type="Pfam" id="PF24883"/>
    </source>
</evidence>
<comment type="caution">
    <text evidence="3">The sequence shown here is derived from an EMBL/GenBank/DDBJ whole genome shotgun (WGS) entry which is preliminary data.</text>
</comment>
<gene>
    <name evidence="3" type="ORF">DFH08DRAFT_696264</name>
</gene>
<accession>A0AAD7A5Z2</accession>
<dbReference type="Proteomes" id="UP001218218">
    <property type="component" value="Unassembled WGS sequence"/>
</dbReference>
<reference evidence="3" key="1">
    <citation type="submission" date="2023-03" db="EMBL/GenBank/DDBJ databases">
        <title>Massive genome expansion in bonnet fungi (Mycena s.s.) driven by repeated elements and novel gene families across ecological guilds.</title>
        <authorList>
            <consortium name="Lawrence Berkeley National Laboratory"/>
            <person name="Harder C.B."/>
            <person name="Miyauchi S."/>
            <person name="Viragh M."/>
            <person name="Kuo A."/>
            <person name="Thoen E."/>
            <person name="Andreopoulos B."/>
            <person name="Lu D."/>
            <person name="Skrede I."/>
            <person name="Drula E."/>
            <person name="Henrissat B."/>
            <person name="Morin E."/>
            <person name="Kohler A."/>
            <person name="Barry K."/>
            <person name="LaButti K."/>
            <person name="Morin E."/>
            <person name="Salamov A."/>
            <person name="Lipzen A."/>
            <person name="Mereny Z."/>
            <person name="Hegedus B."/>
            <person name="Baldrian P."/>
            <person name="Stursova M."/>
            <person name="Weitz H."/>
            <person name="Taylor A."/>
            <person name="Grigoriev I.V."/>
            <person name="Nagy L.G."/>
            <person name="Martin F."/>
            <person name="Kauserud H."/>
        </authorList>
    </citation>
    <scope>NUCLEOTIDE SEQUENCE</scope>
    <source>
        <strain evidence="3">CBHHK002</strain>
    </source>
</reference>
<dbReference type="PANTHER" id="PTHR10039:SF15">
    <property type="entry name" value="NACHT DOMAIN-CONTAINING PROTEIN"/>
    <property type="match status" value="1"/>
</dbReference>
<feature type="non-terminal residue" evidence="3">
    <location>
        <position position="121"/>
    </location>
</feature>
<protein>
    <recommendedName>
        <fullName evidence="2">Nephrocystin 3-like N-terminal domain-containing protein</fullName>
    </recommendedName>
</protein>
<evidence type="ECO:0000313" key="4">
    <source>
        <dbReference type="Proteomes" id="UP001218218"/>
    </source>
</evidence>
<evidence type="ECO:0000256" key="1">
    <source>
        <dbReference type="ARBA" id="ARBA00022737"/>
    </source>
</evidence>
<dbReference type="EMBL" id="JARIHO010000015">
    <property type="protein sequence ID" value="KAJ7349653.1"/>
    <property type="molecule type" value="Genomic_DNA"/>
</dbReference>
<proteinExistence type="predicted"/>
<organism evidence="3 4">
    <name type="scientific">Mycena albidolilacea</name>
    <dbReference type="NCBI Taxonomy" id="1033008"/>
    <lineage>
        <taxon>Eukaryota</taxon>
        <taxon>Fungi</taxon>
        <taxon>Dikarya</taxon>
        <taxon>Basidiomycota</taxon>
        <taxon>Agaricomycotina</taxon>
        <taxon>Agaricomycetes</taxon>
        <taxon>Agaricomycetidae</taxon>
        <taxon>Agaricales</taxon>
        <taxon>Marasmiineae</taxon>
        <taxon>Mycenaceae</taxon>
        <taxon>Mycena</taxon>
    </lineage>
</organism>
<sequence>QDTIINWLSPINFFLQQADIAQMRAKGTGGWLLKHPLFKQWESGSGRRLWCHGIHIAGKTVLVLMVVNHLSTAGKNDKNIGVTCIYLNHKEADQQPPPKLLAGLWRSLYLTLCPSLEGVLK</sequence>
<dbReference type="Pfam" id="PF24883">
    <property type="entry name" value="NPHP3_N"/>
    <property type="match status" value="1"/>
</dbReference>
<keyword evidence="4" id="KW-1185">Reference proteome</keyword>
<dbReference type="InterPro" id="IPR027417">
    <property type="entry name" value="P-loop_NTPase"/>
</dbReference>
<dbReference type="PANTHER" id="PTHR10039">
    <property type="entry name" value="AMELOGENIN"/>
    <property type="match status" value="1"/>
</dbReference>
<dbReference type="AlphaFoldDB" id="A0AAD7A5Z2"/>
<name>A0AAD7A5Z2_9AGAR</name>
<feature type="domain" description="Nephrocystin 3-like N-terminal" evidence="2">
    <location>
        <begin position="27"/>
        <end position="111"/>
    </location>
</feature>
<keyword evidence="1" id="KW-0677">Repeat</keyword>
<dbReference type="InterPro" id="IPR056884">
    <property type="entry name" value="NPHP3-like_N"/>
</dbReference>
<dbReference type="Gene3D" id="3.40.50.300">
    <property type="entry name" value="P-loop containing nucleotide triphosphate hydrolases"/>
    <property type="match status" value="1"/>
</dbReference>
<evidence type="ECO:0000313" key="3">
    <source>
        <dbReference type="EMBL" id="KAJ7349653.1"/>
    </source>
</evidence>